<sequence length="166" mass="18410">MSLVVLLSGSGVRLCWAELVELQFKVSNKGKRGHSRQDTDMSGEAEQMPLGLKLKVSREGKPAYSGQVAGMSSKAGQKPLKLKLKVSGKRKPATLGNVLGNKKRVVDSPAEEEAWLNFILKFYSENPNSDYPDVDIKNIPKKGNMLIIWQEVPSQSTKKLRDLLRC</sequence>
<keyword evidence="1" id="KW-0732">Signal</keyword>
<feature type="chain" id="PRO_5043563567" evidence="1">
    <location>
        <begin position="18"/>
        <end position="166"/>
    </location>
</feature>
<comment type="caution">
    <text evidence="2">The sequence shown here is derived from an EMBL/GenBank/DDBJ whole genome shotgun (WGS) entry which is preliminary data.</text>
</comment>
<reference evidence="2" key="1">
    <citation type="journal article" date="2022" name="bioRxiv">
        <title>Sequencing and chromosome-scale assembly of the giantPleurodeles waltlgenome.</title>
        <authorList>
            <person name="Brown T."/>
            <person name="Elewa A."/>
            <person name="Iarovenko S."/>
            <person name="Subramanian E."/>
            <person name="Araus A.J."/>
            <person name="Petzold A."/>
            <person name="Susuki M."/>
            <person name="Suzuki K.-i.T."/>
            <person name="Hayashi T."/>
            <person name="Toyoda A."/>
            <person name="Oliveira C."/>
            <person name="Osipova E."/>
            <person name="Leigh N.D."/>
            <person name="Simon A."/>
            <person name="Yun M.H."/>
        </authorList>
    </citation>
    <scope>NUCLEOTIDE SEQUENCE</scope>
    <source>
        <strain evidence="2">20211129_DDA</strain>
        <tissue evidence="2">Liver</tissue>
    </source>
</reference>
<gene>
    <name evidence="2" type="ORF">NDU88_004327</name>
</gene>
<feature type="signal peptide" evidence="1">
    <location>
        <begin position="1"/>
        <end position="17"/>
    </location>
</feature>
<dbReference type="EMBL" id="JANPWB010000015">
    <property type="protein sequence ID" value="KAJ1091200.1"/>
    <property type="molecule type" value="Genomic_DNA"/>
</dbReference>
<evidence type="ECO:0000313" key="3">
    <source>
        <dbReference type="Proteomes" id="UP001066276"/>
    </source>
</evidence>
<name>A0AAV7LHX2_PLEWA</name>
<dbReference type="Proteomes" id="UP001066276">
    <property type="component" value="Chromosome 11"/>
</dbReference>
<proteinExistence type="predicted"/>
<keyword evidence="3" id="KW-1185">Reference proteome</keyword>
<accession>A0AAV7LHX2</accession>
<dbReference type="AlphaFoldDB" id="A0AAV7LHX2"/>
<protein>
    <submittedName>
        <fullName evidence="2">Uncharacterized protein</fullName>
    </submittedName>
</protein>
<evidence type="ECO:0000256" key="1">
    <source>
        <dbReference type="SAM" id="SignalP"/>
    </source>
</evidence>
<evidence type="ECO:0000313" key="2">
    <source>
        <dbReference type="EMBL" id="KAJ1091200.1"/>
    </source>
</evidence>
<organism evidence="2 3">
    <name type="scientific">Pleurodeles waltl</name>
    <name type="common">Iberian ribbed newt</name>
    <dbReference type="NCBI Taxonomy" id="8319"/>
    <lineage>
        <taxon>Eukaryota</taxon>
        <taxon>Metazoa</taxon>
        <taxon>Chordata</taxon>
        <taxon>Craniata</taxon>
        <taxon>Vertebrata</taxon>
        <taxon>Euteleostomi</taxon>
        <taxon>Amphibia</taxon>
        <taxon>Batrachia</taxon>
        <taxon>Caudata</taxon>
        <taxon>Salamandroidea</taxon>
        <taxon>Salamandridae</taxon>
        <taxon>Pleurodelinae</taxon>
        <taxon>Pleurodeles</taxon>
    </lineage>
</organism>